<dbReference type="GO" id="GO:0015920">
    <property type="term" value="P:lipopolysaccharide transport"/>
    <property type="evidence" value="ECO:0007669"/>
    <property type="project" value="InterPro"/>
</dbReference>
<comment type="caution">
    <text evidence="4">Lacks conserved residue(s) required for the propagation of feature annotation.</text>
</comment>
<dbReference type="AlphaFoldDB" id="A0A941AX03"/>
<evidence type="ECO:0000256" key="1">
    <source>
        <dbReference type="ARBA" id="ARBA00022729"/>
    </source>
</evidence>
<dbReference type="GO" id="GO:0043165">
    <property type="term" value="P:Gram-negative-bacterium-type cell outer membrane assembly"/>
    <property type="evidence" value="ECO:0007669"/>
    <property type="project" value="UniProtKB-UniRule"/>
</dbReference>
<protein>
    <recommendedName>
        <fullName evidence="4">LPS-assembly protein LptD</fullName>
    </recommendedName>
</protein>
<organism evidence="7 8">
    <name type="scientific">Pseudoxanthomonas helianthi</name>
    <dbReference type="NCBI Taxonomy" id="1453541"/>
    <lineage>
        <taxon>Bacteria</taxon>
        <taxon>Pseudomonadati</taxon>
        <taxon>Pseudomonadota</taxon>
        <taxon>Gammaproteobacteria</taxon>
        <taxon>Lysobacterales</taxon>
        <taxon>Lysobacteraceae</taxon>
        <taxon>Pseudoxanthomonas</taxon>
    </lineage>
</organism>
<dbReference type="NCBIfam" id="NF003358">
    <property type="entry name" value="PRK04423.1"/>
    <property type="match status" value="1"/>
</dbReference>
<evidence type="ECO:0000256" key="3">
    <source>
        <dbReference type="ARBA" id="ARBA00023237"/>
    </source>
</evidence>
<keyword evidence="1 4" id="KW-0732">Signal</keyword>
<keyword evidence="3 4" id="KW-0998">Cell outer membrane</keyword>
<keyword evidence="2 4" id="KW-0472">Membrane</keyword>
<evidence type="ECO:0000256" key="2">
    <source>
        <dbReference type="ARBA" id="ARBA00023136"/>
    </source>
</evidence>
<gene>
    <name evidence="4 7" type="primary">lptD</name>
    <name evidence="7" type="ORF">J5837_09480</name>
</gene>
<dbReference type="InterPro" id="IPR020889">
    <property type="entry name" value="LipoPS_assembly_LptD"/>
</dbReference>
<proteinExistence type="inferred from homology"/>
<comment type="similarity">
    <text evidence="4">Belongs to the LptD family.</text>
</comment>
<evidence type="ECO:0000259" key="6">
    <source>
        <dbReference type="Pfam" id="PF04453"/>
    </source>
</evidence>
<dbReference type="GO" id="GO:1990351">
    <property type="term" value="C:transporter complex"/>
    <property type="evidence" value="ECO:0007669"/>
    <property type="project" value="TreeGrafter"/>
</dbReference>
<dbReference type="Pfam" id="PF03968">
    <property type="entry name" value="LptD_N"/>
    <property type="match status" value="1"/>
</dbReference>
<keyword evidence="8" id="KW-1185">Reference proteome</keyword>
<feature type="chain" id="PRO_5038179197" description="LPS-assembly protein LptD" evidence="4">
    <location>
        <begin position="23"/>
        <end position="819"/>
    </location>
</feature>
<dbReference type="InterPro" id="IPR050218">
    <property type="entry name" value="LptD"/>
</dbReference>
<dbReference type="EMBL" id="JAGKTC010000002">
    <property type="protein sequence ID" value="MBP3984648.1"/>
    <property type="molecule type" value="Genomic_DNA"/>
</dbReference>
<dbReference type="Proteomes" id="UP000673447">
    <property type="component" value="Unassembled WGS sequence"/>
</dbReference>
<dbReference type="Pfam" id="PF04453">
    <property type="entry name" value="LptD"/>
    <property type="match status" value="1"/>
</dbReference>
<evidence type="ECO:0000259" key="5">
    <source>
        <dbReference type="Pfam" id="PF03968"/>
    </source>
</evidence>
<evidence type="ECO:0000313" key="8">
    <source>
        <dbReference type="Proteomes" id="UP000673447"/>
    </source>
</evidence>
<feature type="signal peptide" evidence="4">
    <location>
        <begin position="1"/>
        <end position="22"/>
    </location>
</feature>
<comment type="function">
    <text evidence="4">Together with LptE, is involved in the assembly of lipopolysaccharide (LPS) at the surface of the outer membrane.</text>
</comment>
<dbReference type="GO" id="GO:0009279">
    <property type="term" value="C:cell outer membrane"/>
    <property type="evidence" value="ECO:0007669"/>
    <property type="project" value="UniProtKB-SubCell"/>
</dbReference>
<dbReference type="InterPro" id="IPR005653">
    <property type="entry name" value="OstA-like_N"/>
</dbReference>
<reference evidence="7" key="1">
    <citation type="journal article" date="2016" name="Int. J. Syst. Evol. Microbiol.">
        <title>Pseudoxanthomonas helianthi sp. nov., isolated from roots of Jerusalem artichoke (Helianthus tuberosus).</title>
        <authorList>
            <person name="Kittiwongwattana C."/>
            <person name="Thawai C."/>
        </authorList>
    </citation>
    <scope>NUCLEOTIDE SEQUENCE</scope>
    <source>
        <strain evidence="7">110414</strain>
    </source>
</reference>
<dbReference type="InterPro" id="IPR007543">
    <property type="entry name" value="LptD_C"/>
</dbReference>
<feature type="domain" description="LptD C-terminal" evidence="6">
    <location>
        <begin position="304"/>
        <end position="716"/>
    </location>
</feature>
<dbReference type="HAMAP" id="MF_01411">
    <property type="entry name" value="LPS_assembly_LptD"/>
    <property type="match status" value="1"/>
</dbReference>
<name>A0A941AX03_9GAMM</name>
<dbReference type="SUPFAM" id="SSF56935">
    <property type="entry name" value="Porins"/>
    <property type="match status" value="1"/>
</dbReference>
<comment type="subunit">
    <text evidence="4">Component of the lipopolysaccharide transport and assembly complex. Interacts with LptE and LptA.</text>
</comment>
<dbReference type="RefSeq" id="WP_210536514.1">
    <property type="nucleotide sequence ID" value="NZ_JAGKTC010000002.1"/>
</dbReference>
<evidence type="ECO:0000313" key="7">
    <source>
        <dbReference type="EMBL" id="MBP3984648.1"/>
    </source>
</evidence>
<dbReference type="PANTHER" id="PTHR30189:SF1">
    <property type="entry name" value="LPS-ASSEMBLY PROTEIN LPTD"/>
    <property type="match status" value="1"/>
</dbReference>
<comment type="subcellular location">
    <subcellularLocation>
        <location evidence="4">Cell outer membrane</location>
    </subcellularLocation>
</comment>
<accession>A0A941AX03</accession>
<dbReference type="PANTHER" id="PTHR30189">
    <property type="entry name" value="LPS-ASSEMBLY PROTEIN"/>
    <property type="match status" value="1"/>
</dbReference>
<feature type="domain" description="Organic solvent tolerance-like N-terminal" evidence="5">
    <location>
        <begin position="69"/>
        <end position="198"/>
    </location>
</feature>
<reference evidence="7" key="2">
    <citation type="submission" date="2021-03" db="EMBL/GenBank/DDBJ databases">
        <authorList>
            <person name="Cao W."/>
        </authorList>
    </citation>
    <scope>NUCLEOTIDE SEQUENCE</scope>
    <source>
        <strain evidence="7">110414</strain>
    </source>
</reference>
<evidence type="ECO:0000256" key="4">
    <source>
        <dbReference type="HAMAP-Rule" id="MF_01411"/>
    </source>
</evidence>
<sequence precursor="true">MRRALRLLPIPFSIALALPAMAADEGKPDNWGLCPIGDAVPVFPGAPPPATGLTGEQAREKRAQENTNIEGDMLSGTENNPVYDGNVELVRGDQYLKADNFKLDQQAGTYEATGNVRYQDSGMRVIAEKAHGSTDKDTHQIDNLRYQLVSRRGNGGADSIVMQGPSGQLNGATYSTCAPSQRSWELRANRIDVDTDEGFGVARNAIVRIGKVPVLYVPWIKFPVDDRRHTGLLYPAVSSSGRNGFDYRQPIYLNLAPNYDATLTPRYMSKRGFQLGAQFRYLYPDGKGVLDTTYMSNDKLRDRDRGRVAFKGEHNLSGQWQARADLNWISDQRYLEDFGNSLYGQAAYSMTSTAGVWGRGQYWDAGAQIDYYQLSDYTLTEDSLPYHRLPRAFFNWEQPFGRWLKAGVHTEAVRFARDDLKVKRFTDDGFEYTGEVQKRYGGSRLDLMPYVSTPLQGPSWFITPTLAWRYTGYQLDGGKADELAISQAMTKYGVDAAGVTPAMIAEFRNTSPSRSLPIGTIDAGMFFDRDATVGDKPYLQTLEPRLFYLNAPYRDQDGLPLFDTAPMTFSWGSLFRDNRYSGADRQADANQLTLALTSRLIRQTDGKEKLAVSLGQIRYFDGSQVTVPGEPIIERGKSAWVAEAQYAPSDRWNIAAAYQWDPKFRREDLATIRARYLIGGDGVVNIGYRYRRNTSDGSDLLEQADFSFLYPVTPSWSVVGRYYHSLRDHKLLEALAGVQWDSCCMSVRVLGRRYVRNREGELNNSIQVEFELKGLGSAGQDTERTLRRAILGYYRDDLYLVPPASIRHQNPETSDPTLP</sequence>
<comment type="caution">
    <text evidence="7">The sequence shown here is derived from an EMBL/GenBank/DDBJ whole genome shotgun (WGS) entry which is preliminary data.</text>
</comment>